<comment type="caution">
    <text evidence="2">The sequence shown here is derived from an EMBL/GenBank/DDBJ whole genome shotgun (WGS) entry which is preliminary data.</text>
</comment>
<evidence type="ECO:0000313" key="3">
    <source>
        <dbReference type="Proteomes" id="UP001500843"/>
    </source>
</evidence>
<dbReference type="RefSeq" id="WP_253873120.1">
    <property type="nucleotide sequence ID" value="NZ_BAABHM010000013.1"/>
</dbReference>
<organism evidence="2 3">
    <name type="scientific">Promicromonospora umidemergens</name>
    <dbReference type="NCBI Taxonomy" id="629679"/>
    <lineage>
        <taxon>Bacteria</taxon>
        <taxon>Bacillati</taxon>
        <taxon>Actinomycetota</taxon>
        <taxon>Actinomycetes</taxon>
        <taxon>Micrococcales</taxon>
        <taxon>Promicromonosporaceae</taxon>
        <taxon>Promicromonospora</taxon>
    </lineage>
</organism>
<keyword evidence="1" id="KW-1133">Transmembrane helix</keyword>
<keyword evidence="3" id="KW-1185">Reference proteome</keyword>
<feature type="transmembrane region" description="Helical" evidence="1">
    <location>
        <begin position="88"/>
        <end position="107"/>
    </location>
</feature>
<sequence length="110" mass="11664">MPDLTLAAAAVPDAATINSWPALAAYAVGALALGYSQWRQSRATKDVKHQVTNNGGGSMKDAVDRTEELITKHIDGEPARRWRARGEAAGFAALAAVVSVAVTLSKIRRH</sequence>
<name>A0ABP8XGA9_9MICO</name>
<evidence type="ECO:0000256" key="1">
    <source>
        <dbReference type="SAM" id="Phobius"/>
    </source>
</evidence>
<reference evidence="3" key="1">
    <citation type="journal article" date="2019" name="Int. J. Syst. Evol. Microbiol.">
        <title>The Global Catalogue of Microorganisms (GCM) 10K type strain sequencing project: providing services to taxonomists for standard genome sequencing and annotation.</title>
        <authorList>
            <consortium name="The Broad Institute Genomics Platform"/>
            <consortium name="The Broad Institute Genome Sequencing Center for Infectious Disease"/>
            <person name="Wu L."/>
            <person name="Ma J."/>
        </authorList>
    </citation>
    <scope>NUCLEOTIDE SEQUENCE [LARGE SCALE GENOMIC DNA]</scope>
    <source>
        <strain evidence="3">JCM 17975</strain>
    </source>
</reference>
<proteinExistence type="predicted"/>
<protein>
    <submittedName>
        <fullName evidence="2">Uncharacterized protein</fullName>
    </submittedName>
</protein>
<keyword evidence="1" id="KW-0472">Membrane</keyword>
<accession>A0ABP8XGA9</accession>
<evidence type="ECO:0000313" key="2">
    <source>
        <dbReference type="EMBL" id="GAA4707504.1"/>
    </source>
</evidence>
<keyword evidence="1" id="KW-0812">Transmembrane</keyword>
<dbReference type="Proteomes" id="UP001500843">
    <property type="component" value="Unassembled WGS sequence"/>
</dbReference>
<dbReference type="EMBL" id="BAABHM010000013">
    <property type="protein sequence ID" value="GAA4707504.1"/>
    <property type="molecule type" value="Genomic_DNA"/>
</dbReference>
<gene>
    <name evidence="2" type="ORF">GCM10023198_32460</name>
</gene>